<proteinExistence type="predicted"/>
<dbReference type="PANTHER" id="PTHR45436">
    <property type="entry name" value="SENSOR HISTIDINE KINASE YKOH"/>
    <property type="match status" value="1"/>
</dbReference>
<sequence length="448" mass="48121">MTLGIFPVLFVLTLILSVAVSVLLYFAIQQRNRANSELRSSTLDLERLLGSTMPAVQEAVSRPDGQLPQLPPPSSQDRTARLIREVAERYTNDLRRMQAETRDRVRRSTEHEAQQAVARARAEARAEAAGAARDATGAAVRSFGTSVVSLGTDVGQIVSAALRTHRGDEVYETLTSIDHSVQQMIRQAQSYVIVCGGLPGRRWPAQSFTDVVAGATGRVRDFTRVRSAQLDRTVLSRTVEPLVHTVATLLDNALRYSPPGAFVDVTFQEGHHGITVIVDDAGLRMNAEQLEEARQLLSGERSVDLHQMGPSPRLGFPAIAALARRYGFSIGIDGPNAYGGMRATVFVPDRLLAESAAPAPAPGSASEQQAVPVQAVSEARPVTDLTHTTASGLPRRRRRELPPEVPATAPPPADSAAPPSPNTLIAWHTGSRSGRAAATAPSEGMDPR</sequence>
<feature type="compositionally biased region" description="Pro residues" evidence="6">
    <location>
        <begin position="403"/>
        <end position="421"/>
    </location>
</feature>
<evidence type="ECO:0000313" key="10">
    <source>
        <dbReference type="Proteomes" id="UP000279275"/>
    </source>
</evidence>
<comment type="caution">
    <text evidence="9">The sequence shown here is derived from an EMBL/GenBank/DDBJ whole genome shotgun (WGS) entry which is preliminary data.</text>
</comment>
<dbReference type="Gene3D" id="3.30.565.10">
    <property type="entry name" value="Histidine kinase-like ATPase, C-terminal domain"/>
    <property type="match status" value="1"/>
</dbReference>
<evidence type="ECO:0000256" key="3">
    <source>
        <dbReference type="ARBA" id="ARBA00022553"/>
    </source>
</evidence>
<evidence type="ECO:0000313" key="9">
    <source>
        <dbReference type="EMBL" id="RMI35419.1"/>
    </source>
</evidence>
<keyword evidence="9" id="KW-0067">ATP-binding</keyword>
<dbReference type="InterPro" id="IPR036890">
    <property type="entry name" value="HATPase_C_sf"/>
</dbReference>
<keyword evidence="4" id="KW-0808">Transferase</keyword>
<evidence type="ECO:0000256" key="2">
    <source>
        <dbReference type="ARBA" id="ARBA00012438"/>
    </source>
</evidence>
<keyword evidence="7" id="KW-0812">Transmembrane</keyword>
<keyword evidence="10" id="KW-1185">Reference proteome</keyword>
<dbReference type="SUPFAM" id="SSF55874">
    <property type="entry name" value="ATPase domain of HSP90 chaperone/DNA topoisomerase II/histidine kinase"/>
    <property type="match status" value="1"/>
</dbReference>
<dbReference type="InterPro" id="IPR003594">
    <property type="entry name" value="HATPase_dom"/>
</dbReference>
<comment type="catalytic activity">
    <reaction evidence="1">
        <text>ATP + protein L-histidine = ADP + protein N-phospho-L-histidine.</text>
        <dbReference type="EC" id="2.7.13.3"/>
    </reaction>
</comment>
<keyword evidence="7" id="KW-0472">Membrane</keyword>
<dbReference type="GO" id="GO:0004673">
    <property type="term" value="F:protein histidine kinase activity"/>
    <property type="evidence" value="ECO:0007669"/>
    <property type="project" value="UniProtKB-EC"/>
</dbReference>
<dbReference type="Proteomes" id="UP000279275">
    <property type="component" value="Unassembled WGS sequence"/>
</dbReference>
<keyword evidence="5" id="KW-0418">Kinase</keyword>
<evidence type="ECO:0000256" key="1">
    <source>
        <dbReference type="ARBA" id="ARBA00000085"/>
    </source>
</evidence>
<evidence type="ECO:0000256" key="7">
    <source>
        <dbReference type="SAM" id="Phobius"/>
    </source>
</evidence>
<feature type="compositionally biased region" description="Low complexity" evidence="6">
    <location>
        <begin position="356"/>
        <end position="370"/>
    </location>
</feature>
<dbReference type="GO" id="GO:0000160">
    <property type="term" value="P:phosphorelay signal transduction system"/>
    <property type="evidence" value="ECO:0007669"/>
    <property type="project" value="TreeGrafter"/>
</dbReference>
<feature type="transmembrane region" description="Helical" evidence="7">
    <location>
        <begin position="6"/>
        <end position="28"/>
    </location>
</feature>
<dbReference type="GO" id="GO:0005886">
    <property type="term" value="C:plasma membrane"/>
    <property type="evidence" value="ECO:0007669"/>
    <property type="project" value="TreeGrafter"/>
</dbReference>
<feature type="region of interest" description="Disordered" evidence="6">
    <location>
        <begin position="356"/>
        <end position="448"/>
    </location>
</feature>
<gene>
    <name evidence="9" type="ORF">EBN03_03905</name>
</gene>
<dbReference type="InterPro" id="IPR050428">
    <property type="entry name" value="TCS_sensor_his_kinase"/>
</dbReference>
<evidence type="ECO:0000259" key="8">
    <source>
        <dbReference type="Pfam" id="PF02518"/>
    </source>
</evidence>
<dbReference type="Pfam" id="PF02518">
    <property type="entry name" value="HATPase_c"/>
    <property type="match status" value="1"/>
</dbReference>
<evidence type="ECO:0000256" key="6">
    <source>
        <dbReference type="SAM" id="MobiDB-lite"/>
    </source>
</evidence>
<dbReference type="GO" id="GO:0005524">
    <property type="term" value="F:ATP binding"/>
    <property type="evidence" value="ECO:0007669"/>
    <property type="project" value="UniProtKB-KW"/>
</dbReference>
<dbReference type="EMBL" id="RFFH01000001">
    <property type="protein sequence ID" value="RMI35419.1"/>
    <property type="molecule type" value="Genomic_DNA"/>
</dbReference>
<accession>A0A3M2LD11</accession>
<keyword evidence="9" id="KW-0547">Nucleotide-binding</keyword>
<reference evidence="9 10" key="1">
    <citation type="submission" date="2018-10" db="EMBL/GenBank/DDBJ databases">
        <title>Isolation from cow dung.</title>
        <authorList>
            <person name="Ling L."/>
        </authorList>
    </citation>
    <scope>NUCLEOTIDE SEQUENCE [LARGE SCALE GENOMIC DNA]</scope>
    <source>
        <strain evidence="9 10">NEAU-LL90</strain>
    </source>
</reference>
<keyword evidence="7" id="KW-1133">Transmembrane helix</keyword>
<dbReference type="RefSeq" id="WP_122186394.1">
    <property type="nucleotide sequence ID" value="NZ_RFFH01000001.1"/>
</dbReference>
<evidence type="ECO:0000256" key="4">
    <source>
        <dbReference type="ARBA" id="ARBA00022679"/>
    </source>
</evidence>
<organism evidence="9 10">
    <name type="scientific">Nocardia stercoris</name>
    <dbReference type="NCBI Taxonomy" id="2483361"/>
    <lineage>
        <taxon>Bacteria</taxon>
        <taxon>Bacillati</taxon>
        <taxon>Actinomycetota</taxon>
        <taxon>Actinomycetes</taxon>
        <taxon>Mycobacteriales</taxon>
        <taxon>Nocardiaceae</taxon>
        <taxon>Nocardia</taxon>
    </lineage>
</organism>
<evidence type="ECO:0000256" key="5">
    <source>
        <dbReference type="ARBA" id="ARBA00022777"/>
    </source>
</evidence>
<dbReference type="OrthoDB" id="4652229at2"/>
<dbReference type="PANTHER" id="PTHR45436:SF5">
    <property type="entry name" value="SENSOR HISTIDINE KINASE TRCS"/>
    <property type="match status" value="1"/>
</dbReference>
<keyword evidence="3" id="KW-0597">Phosphoprotein</keyword>
<name>A0A3M2LD11_9NOCA</name>
<feature type="region of interest" description="Disordered" evidence="6">
    <location>
        <begin position="59"/>
        <end position="78"/>
    </location>
</feature>
<protein>
    <recommendedName>
        <fullName evidence="2">histidine kinase</fullName>
        <ecNumber evidence="2">2.7.13.3</ecNumber>
    </recommendedName>
</protein>
<feature type="domain" description="Histidine kinase/HSP90-like ATPase" evidence="8">
    <location>
        <begin position="241"/>
        <end position="349"/>
    </location>
</feature>
<dbReference type="AlphaFoldDB" id="A0A3M2LD11"/>
<dbReference type="EC" id="2.7.13.3" evidence="2"/>